<dbReference type="Proteomes" id="UP001597199">
    <property type="component" value="Unassembled WGS sequence"/>
</dbReference>
<comment type="caution">
    <text evidence="6">The sequence shown here is derived from an EMBL/GenBank/DDBJ whole genome shotgun (WGS) entry which is preliminary data.</text>
</comment>
<protein>
    <submittedName>
        <fullName evidence="6">ABC transporter ATP-binding protein</fullName>
    </submittedName>
</protein>
<dbReference type="PROSITE" id="PS50893">
    <property type="entry name" value="ABC_TRANSPORTER_2"/>
    <property type="match status" value="1"/>
</dbReference>
<sequence length="299" mass="32736">MLEVAGVTKRFGDQTAVDEVSFTIAPGEILGLIGQNGAGKTTTFRMILDLLQPDAGRISWQGQPLAQLNRDFIGYLPEERGLYPKLTIEEQVQFFGQLHGMTAKDVDAQLDDWLHRFEVKGKRKDKIKDLSKGNQQKVQLIAALIAMPKLLILDEPFSGLDPVNASLLEAGVRLLQKSGAAIIFSSHDMRNVESLSDRLVMLKNGREVLTGTVAEIRAQYGRVRIHLDEPALSKAELAALPGVAQVTQTGSHFELALTDETAGQAIFDRVTAGGYIAGFRQQAPSLDEIFRMKVGEPDA</sequence>
<evidence type="ECO:0000313" key="7">
    <source>
        <dbReference type="Proteomes" id="UP001597199"/>
    </source>
</evidence>
<feature type="domain" description="ABC transporter" evidence="5">
    <location>
        <begin position="2"/>
        <end position="229"/>
    </location>
</feature>
<organism evidence="6 7">
    <name type="scientific">Lacticaseibacillus suilingensis</name>
    <dbReference type="NCBI Taxonomy" id="2799577"/>
    <lineage>
        <taxon>Bacteria</taxon>
        <taxon>Bacillati</taxon>
        <taxon>Bacillota</taxon>
        <taxon>Bacilli</taxon>
        <taxon>Lactobacillales</taxon>
        <taxon>Lactobacillaceae</taxon>
        <taxon>Lacticaseibacillus</taxon>
    </lineage>
</organism>
<dbReference type="InterPro" id="IPR027417">
    <property type="entry name" value="P-loop_NTPase"/>
</dbReference>
<keyword evidence="3" id="KW-0547">Nucleotide-binding</keyword>
<evidence type="ECO:0000313" key="6">
    <source>
        <dbReference type="EMBL" id="MFD1399390.1"/>
    </source>
</evidence>
<keyword evidence="4 6" id="KW-0067">ATP-binding</keyword>
<dbReference type="InterPro" id="IPR050763">
    <property type="entry name" value="ABC_transporter_ATP-binding"/>
</dbReference>
<name>A0ABW4BI11_9LACO</name>
<dbReference type="InterPro" id="IPR017871">
    <property type="entry name" value="ABC_transporter-like_CS"/>
</dbReference>
<keyword evidence="7" id="KW-1185">Reference proteome</keyword>
<keyword evidence="2" id="KW-0813">Transport</keyword>
<dbReference type="Pfam" id="PF00005">
    <property type="entry name" value="ABC_tran"/>
    <property type="match status" value="1"/>
</dbReference>
<dbReference type="Pfam" id="PF13732">
    <property type="entry name" value="DrrA1-3_C"/>
    <property type="match status" value="1"/>
</dbReference>
<dbReference type="PROSITE" id="PS00211">
    <property type="entry name" value="ABC_TRANSPORTER_1"/>
    <property type="match status" value="1"/>
</dbReference>
<dbReference type="EMBL" id="JBHTOA010000032">
    <property type="protein sequence ID" value="MFD1399390.1"/>
    <property type="molecule type" value="Genomic_DNA"/>
</dbReference>
<evidence type="ECO:0000256" key="4">
    <source>
        <dbReference type="ARBA" id="ARBA00022840"/>
    </source>
</evidence>
<dbReference type="PANTHER" id="PTHR42711">
    <property type="entry name" value="ABC TRANSPORTER ATP-BINDING PROTEIN"/>
    <property type="match status" value="1"/>
</dbReference>
<evidence type="ECO:0000256" key="2">
    <source>
        <dbReference type="ARBA" id="ARBA00022448"/>
    </source>
</evidence>
<evidence type="ECO:0000259" key="5">
    <source>
        <dbReference type="PROSITE" id="PS50893"/>
    </source>
</evidence>
<dbReference type="InterPro" id="IPR003593">
    <property type="entry name" value="AAA+_ATPase"/>
</dbReference>
<proteinExistence type="inferred from homology"/>
<dbReference type="SMART" id="SM00382">
    <property type="entry name" value="AAA"/>
    <property type="match status" value="1"/>
</dbReference>
<evidence type="ECO:0000256" key="3">
    <source>
        <dbReference type="ARBA" id="ARBA00022741"/>
    </source>
</evidence>
<dbReference type="InterPro" id="IPR025302">
    <property type="entry name" value="DrrA1/2-like_C"/>
</dbReference>
<reference evidence="7" key="1">
    <citation type="journal article" date="2019" name="Int. J. Syst. Evol. Microbiol.">
        <title>The Global Catalogue of Microorganisms (GCM) 10K type strain sequencing project: providing services to taxonomists for standard genome sequencing and annotation.</title>
        <authorList>
            <consortium name="The Broad Institute Genomics Platform"/>
            <consortium name="The Broad Institute Genome Sequencing Center for Infectious Disease"/>
            <person name="Wu L."/>
            <person name="Ma J."/>
        </authorList>
    </citation>
    <scope>NUCLEOTIDE SEQUENCE [LARGE SCALE GENOMIC DNA]</scope>
    <source>
        <strain evidence="7">CCM 9110</strain>
    </source>
</reference>
<gene>
    <name evidence="6" type="ORF">ACFQ41_08705</name>
</gene>
<dbReference type="GO" id="GO:0005524">
    <property type="term" value="F:ATP binding"/>
    <property type="evidence" value="ECO:0007669"/>
    <property type="project" value="UniProtKB-KW"/>
</dbReference>
<accession>A0ABW4BI11</accession>
<comment type="similarity">
    <text evidence="1">Belongs to the ABC transporter superfamily.</text>
</comment>
<dbReference type="RefSeq" id="WP_204119222.1">
    <property type="nucleotide sequence ID" value="NZ_BOLV01000012.1"/>
</dbReference>
<evidence type="ECO:0000256" key="1">
    <source>
        <dbReference type="ARBA" id="ARBA00005417"/>
    </source>
</evidence>
<dbReference type="InterPro" id="IPR003439">
    <property type="entry name" value="ABC_transporter-like_ATP-bd"/>
</dbReference>
<dbReference type="Gene3D" id="3.40.50.300">
    <property type="entry name" value="P-loop containing nucleotide triphosphate hydrolases"/>
    <property type="match status" value="1"/>
</dbReference>
<dbReference type="SUPFAM" id="SSF52540">
    <property type="entry name" value="P-loop containing nucleoside triphosphate hydrolases"/>
    <property type="match status" value="1"/>
</dbReference>
<dbReference type="PANTHER" id="PTHR42711:SF5">
    <property type="entry name" value="ABC TRANSPORTER ATP-BINDING PROTEIN NATA"/>
    <property type="match status" value="1"/>
</dbReference>